<keyword evidence="3 8" id="KW-0547">Nucleotide-binding</keyword>
<dbReference type="InterPro" id="IPR023457">
    <property type="entry name" value="Met-tRNA_synth_2"/>
</dbReference>
<keyword evidence="2 8" id="KW-0436">Ligase</keyword>
<evidence type="ECO:0000313" key="11">
    <source>
        <dbReference type="EMBL" id="EFD92442.1"/>
    </source>
</evidence>
<dbReference type="CDD" id="cd00814">
    <property type="entry name" value="MetRS_core"/>
    <property type="match status" value="1"/>
</dbReference>
<dbReference type="Gene3D" id="1.10.730.10">
    <property type="entry name" value="Isoleucyl-tRNA Synthetase, Domain 1"/>
    <property type="match status" value="1"/>
</dbReference>
<sequence>MGKFYITTPIYYVNDKPHIGHAYTTFVADVFARWYRLNGENVFFLTGTDEHGGKIEKSALEKGKTPKELVDENSDKYRQVWEKLNISYNRFIRTTDYSHEKAVKLFLQKVWDNGDIYKGEYTGFYCLPDERYITESELLDGKCPTCGREVQKISEEAYFFRLSKYKDKIVDAITNGFIIPEKNANEILSRLNGELKDLDITRKNVSWGIKFPFDESHSVYVWFDALINYLSGLDWPDGENVKTFWPADIHLVGKEIVWFHSVIWPAMLFSAGIPVPKRIVAHAWWTVDGKKMSKSIGNVVNPIDMVEKYGADAFRYFLIREKPVWDDGDFSESALKNRINGELMSDLSNLVARVLTLAEKFKGKITGNPDLEGFIDEEKVRAAFDNYDPYSAINLIFEGIRKVNKYFNDKKPWTLEGEDLSNVLYNAIEAIRIISIFLSPFMPETSEKIERMLSVDTQTLKDAHFKTNVDSVKRGENLFNKVD</sequence>
<dbReference type="PANTHER" id="PTHR43326:SF1">
    <property type="entry name" value="METHIONINE--TRNA LIGASE, MITOCHONDRIAL"/>
    <property type="match status" value="1"/>
</dbReference>
<dbReference type="GO" id="GO:0005524">
    <property type="term" value="F:ATP binding"/>
    <property type="evidence" value="ECO:0007669"/>
    <property type="project" value="UniProtKB-KW"/>
</dbReference>
<dbReference type="InterPro" id="IPR033911">
    <property type="entry name" value="MetRS_core"/>
</dbReference>
<dbReference type="InterPro" id="IPR014729">
    <property type="entry name" value="Rossmann-like_a/b/a_fold"/>
</dbReference>
<dbReference type="AlphaFoldDB" id="D6GWG7"/>
<evidence type="ECO:0000256" key="4">
    <source>
        <dbReference type="ARBA" id="ARBA00022840"/>
    </source>
</evidence>
<feature type="domain" description="Methionyl/Leucyl tRNA synthetase" evidence="10">
    <location>
        <begin position="5"/>
        <end position="152"/>
    </location>
</feature>
<keyword evidence="4 8" id="KW-0067">ATP-binding</keyword>
<dbReference type="HAMAP" id="MF_01228">
    <property type="entry name" value="Met_tRNA_synth_type2"/>
    <property type="match status" value="1"/>
</dbReference>
<evidence type="ECO:0000259" key="10">
    <source>
        <dbReference type="Pfam" id="PF09334"/>
    </source>
</evidence>
<dbReference type="InterPro" id="IPR041872">
    <property type="entry name" value="Anticodon_Met"/>
</dbReference>
<dbReference type="EMBL" id="GG745595">
    <property type="protein sequence ID" value="EFD92442.1"/>
    <property type="molecule type" value="Genomic_DNA"/>
</dbReference>
<dbReference type="GO" id="GO:0006431">
    <property type="term" value="P:methionyl-tRNA aminoacylation"/>
    <property type="evidence" value="ECO:0007669"/>
    <property type="project" value="InterPro"/>
</dbReference>
<feature type="domain" description="Methionyl/Leucyl tRNA synthetase" evidence="10">
    <location>
        <begin position="155"/>
        <end position="355"/>
    </location>
</feature>
<organism evidence="11 12">
    <name type="scientific">Candidatus Parvarchaeum acidophilus ARMAN-5</name>
    <dbReference type="NCBI Taxonomy" id="662762"/>
    <lineage>
        <taxon>Archaea</taxon>
        <taxon>Candidatus Parvarchaeota</taxon>
        <taxon>Candidatus Parvarchaeum</taxon>
    </lineage>
</organism>
<dbReference type="NCBIfam" id="NF008900">
    <property type="entry name" value="PRK12267.1"/>
    <property type="match status" value="1"/>
</dbReference>
<evidence type="ECO:0000259" key="9">
    <source>
        <dbReference type="Pfam" id="PF08264"/>
    </source>
</evidence>
<protein>
    <recommendedName>
        <fullName evidence="1">methionine--tRNA ligase</fullName>
        <ecNumber evidence="1">6.1.1.10</ecNumber>
    </recommendedName>
    <alternativeName>
        <fullName evidence="7">Methionyl-tRNA synthetase</fullName>
    </alternativeName>
</protein>
<dbReference type="Gene3D" id="3.40.50.620">
    <property type="entry name" value="HUPs"/>
    <property type="match status" value="1"/>
</dbReference>
<evidence type="ECO:0000256" key="3">
    <source>
        <dbReference type="ARBA" id="ARBA00022741"/>
    </source>
</evidence>
<dbReference type="SUPFAM" id="SSF47323">
    <property type="entry name" value="Anticodon-binding domain of a subclass of class I aminoacyl-tRNA synthetases"/>
    <property type="match status" value="1"/>
</dbReference>
<dbReference type="Proteomes" id="UP000009376">
    <property type="component" value="Unassembled WGS sequence"/>
</dbReference>
<dbReference type="EC" id="6.1.1.10" evidence="1"/>
<dbReference type="CDD" id="cd07957">
    <property type="entry name" value="Anticodon_Ia_Met"/>
    <property type="match status" value="1"/>
</dbReference>
<comment type="similarity">
    <text evidence="8">Belongs to the class-I aminoacyl-tRNA synthetase family.</text>
</comment>
<accession>D6GWG7</accession>
<dbReference type="InterPro" id="IPR015413">
    <property type="entry name" value="Methionyl/Leucyl_tRNA_Synth"/>
</dbReference>
<evidence type="ECO:0000256" key="1">
    <source>
        <dbReference type="ARBA" id="ARBA00012838"/>
    </source>
</evidence>
<dbReference type="Pfam" id="PF09334">
    <property type="entry name" value="tRNA-synt_1g"/>
    <property type="match status" value="2"/>
</dbReference>
<dbReference type="Gene3D" id="2.170.220.10">
    <property type="match status" value="1"/>
</dbReference>
<dbReference type="PRINTS" id="PR01041">
    <property type="entry name" value="TRNASYNTHMET"/>
</dbReference>
<evidence type="ECO:0000256" key="7">
    <source>
        <dbReference type="ARBA" id="ARBA00030904"/>
    </source>
</evidence>
<name>D6GWG7_PARA5</name>
<dbReference type="FunFam" id="2.170.220.10:FF:000002">
    <property type="entry name" value="Methionine--tRNA ligase"/>
    <property type="match status" value="1"/>
</dbReference>
<evidence type="ECO:0000256" key="2">
    <source>
        <dbReference type="ARBA" id="ARBA00022598"/>
    </source>
</evidence>
<evidence type="ECO:0000256" key="8">
    <source>
        <dbReference type="RuleBase" id="RU363039"/>
    </source>
</evidence>
<keyword evidence="5 8" id="KW-0648">Protein biosynthesis</keyword>
<evidence type="ECO:0000256" key="5">
    <source>
        <dbReference type="ARBA" id="ARBA00022917"/>
    </source>
</evidence>
<dbReference type="InterPro" id="IPR009080">
    <property type="entry name" value="tRNAsynth_Ia_anticodon-bd"/>
</dbReference>
<dbReference type="InterPro" id="IPR013155">
    <property type="entry name" value="M/V/L/I-tRNA-synth_anticd-bd"/>
</dbReference>
<reference evidence="11 12" key="1">
    <citation type="journal article" date="2010" name="Proc. Natl. Acad. Sci. U.S.A.">
        <title>Enigmatic, ultrasmall, uncultivated Archaea.</title>
        <authorList>
            <person name="Baker B.J."/>
            <person name="Comolli L.R."/>
            <person name="Dick G.J."/>
            <person name="Hauser L.J."/>
            <person name="Hyatt D."/>
            <person name="Dill B.D."/>
            <person name="Land M.L."/>
            <person name="Verberkmoes N.C."/>
            <person name="Hettich R.L."/>
            <person name="Banfield J.F."/>
        </authorList>
    </citation>
    <scope>NUCLEOTIDE SEQUENCE [LARGE SCALE GENOMIC DNA]</scope>
</reference>
<evidence type="ECO:0000313" key="12">
    <source>
        <dbReference type="Proteomes" id="UP000009376"/>
    </source>
</evidence>
<gene>
    <name evidence="11" type="ORF">BJBARM5_0844</name>
</gene>
<dbReference type="SUPFAM" id="SSF52374">
    <property type="entry name" value="Nucleotidylyl transferase"/>
    <property type="match status" value="1"/>
</dbReference>
<keyword evidence="6 8" id="KW-0030">Aminoacyl-tRNA synthetase</keyword>
<proteinExistence type="inferred from homology"/>
<dbReference type="GO" id="GO:0004825">
    <property type="term" value="F:methionine-tRNA ligase activity"/>
    <property type="evidence" value="ECO:0007669"/>
    <property type="project" value="UniProtKB-EC"/>
</dbReference>
<dbReference type="Pfam" id="PF08264">
    <property type="entry name" value="Anticodon_1"/>
    <property type="match status" value="1"/>
</dbReference>
<evidence type="ECO:0000256" key="6">
    <source>
        <dbReference type="ARBA" id="ARBA00023146"/>
    </source>
</evidence>
<feature type="domain" description="Methionyl/Valyl/Leucyl/Isoleucyl-tRNA synthetase anticodon-binding" evidence="9">
    <location>
        <begin position="378"/>
        <end position="451"/>
    </location>
</feature>
<dbReference type="PANTHER" id="PTHR43326">
    <property type="entry name" value="METHIONYL-TRNA SYNTHETASE"/>
    <property type="match status" value="1"/>
</dbReference>